<gene>
    <name evidence="3" type="ORF">SAMN03159343_2589</name>
</gene>
<accession>A0A1G4YCK9</accession>
<evidence type="ECO:0000259" key="2">
    <source>
        <dbReference type="Pfam" id="PF13556"/>
    </source>
</evidence>
<reference evidence="4" key="1">
    <citation type="submission" date="2016-10" db="EMBL/GenBank/DDBJ databases">
        <authorList>
            <person name="Varghese N."/>
            <person name="Submissions S."/>
        </authorList>
    </citation>
    <scope>NUCLEOTIDE SEQUENCE [LARGE SCALE GENOMIC DNA]</scope>
    <source>
        <strain evidence="4">DSM 45722</strain>
    </source>
</reference>
<dbReference type="PANTHER" id="PTHR33744">
    <property type="entry name" value="CARBOHYDRATE DIACID REGULATOR"/>
    <property type="match status" value="1"/>
</dbReference>
<organism evidence="3 4">
    <name type="scientific">Klenkia marina</name>
    <dbReference type="NCBI Taxonomy" id="1960309"/>
    <lineage>
        <taxon>Bacteria</taxon>
        <taxon>Bacillati</taxon>
        <taxon>Actinomycetota</taxon>
        <taxon>Actinomycetes</taxon>
        <taxon>Geodermatophilales</taxon>
        <taxon>Geodermatophilaceae</taxon>
        <taxon>Klenkia</taxon>
    </lineage>
</organism>
<dbReference type="EMBL" id="FMUH01000003">
    <property type="protein sequence ID" value="SCX51267.1"/>
    <property type="molecule type" value="Genomic_DNA"/>
</dbReference>
<sequence>MDGTVCLTIRPCTHDPAPVLPTVAEVLALPSVAAAAPRVLAGDPERTVVRWVHSSEVYEMGGLLSGGEFLLTTGLGLHGRSPRQLVDYTDRLADAGCVGLALELGRTFLEVPDELVRTAARRGLVLIELTAVAPFARMVENFHDLVVAARDPGHRPAEAVWQELLALVVTGQGLSAVLDAVARLAGCPVHVADPAGRVVAASRVPAPPDVPGECTGADVRGPQGLAGRLVLHGRPTRARVGVADRAAVAVALELGRAPAAAVRPSPAQSLVSDLVAGVRLSPAQVRTRLTEAGLPPAAGAEVLVLGVLVDRRTPPEDVVAAVHAAGDAALGRCLVAVGRRLVVVVARTRRGGARSAAQRLRAALDEGRAADAVLLVAAADPVVDDGGLGEALAQARSVVELAHRVGVRRPVVLAGDLAVHQLLAEAVPADRLAAFVDSRLRPVLDHDSAHGTELLRTLDAHLTHGLVKARTAAALGIRRQSLHARLDRLTTLLGAPVEDPAQLVGLAVALVGWQLRTGTDAQAGPVRTR</sequence>
<dbReference type="InterPro" id="IPR042070">
    <property type="entry name" value="PucR_C-HTH_sf"/>
</dbReference>
<evidence type="ECO:0000259" key="1">
    <source>
        <dbReference type="Pfam" id="PF07905"/>
    </source>
</evidence>
<dbReference type="Pfam" id="PF07905">
    <property type="entry name" value="PucR"/>
    <property type="match status" value="1"/>
</dbReference>
<dbReference type="AlphaFoldDB" id="A0A1G4YCK9"/>
<dbReference type="InterPro" id="IPR012914">
    <property type="entry name" value="PucR_dom"/>
</dbReference>
<dbReference type="PANTHER" id="PTHR33744:SF1">
    <property type="entry name" value="DNA-BINDING TRANSCRIPTIONAL ACTIVATOR ADER"/>
    <property type="match status" value="1"/>
</dbReference>
<evidence type="ECO:0000313" key="3">
    <source>
        <dbReference type="EMBL" id="SCX51267.1"/>
    </source>
</evidence>
<evidence type="ECO:0000313" key="4">
    <source>
        <dbReference type="Proteomes" id="UP000198981"/>
    </source>
</evidence>
<feature type="domain" description="PucR C-terminal helix-turn-helix" evidence="2">
    <location>
        <begin position="454"/>
        <end position="510"/>
    </location>
</feature>
<keyword evidence="4" id="KW-1185">Reference proteome</keyword>
<dbReference type="Proteomes" id="UP000198981">
    <property type="component" value="Unassembled WGS sequence"/>
</dbReference>
<proteinExistence type="predicted"/>
<dbReference type="Gene3D" id="1.10.10.2840">
    <property type="entry name" value="PucR C-terminal helix-turn-helix domain"/>
    <property type="match status" value="1"/>
</dbReference>
<dbReference type="Pfam" id="PF13556">
    <property type="entry name" value="HTH_30"/>
    <property type="match status" value="1"/>
</dbReference>
<name>A0A1G4YCK9_9ACTN</name>
<protein>
    <submittedName>
        <fullName evidence="3">Purine catabolism regulatory protein</fullName>
    </submittedName>
</protein>
<feature type="domain" description="Purine catabolism PurC-like" evidence="1">
    <location>
        <begin position="25"/>
        <end position="145"/>
    </location>
</feature>
<dbReference type="InterPro" id="IPR051448">
    <property type="entry name" value="CdaR-like_regulators"/>
</dbReference>
<dbReference type="STRING" id="1960309.SAMN03159343_2589"/>
<dbReference type="InterPro" id="IPR025736">
    <property type="entry name" value="PucR_C-HTH_dom"/>
</dbReference>